<sequence>MGIERFFKSINNIYSNQIIKPINKNNNITHIYFDFNSVIHKISSRIINHLNDLLLYSLVYKYSSQSGMNIDILEDEYTKINKFYNFNYNIQEFYENLKNINVNEIIYNFIFEDIKRYLLFFTNCKLLYISIDGTPSVGKMVEQQDRRYKGHLMSLINKKLIEKHKNLLNNNKFDFTNIYNEYEYLQLKLSFDKNLISPQTDFMIDFINLLKKQEFKIKCIISDFDDYGEGEKKIVKYIKKYNKNSDEIIIYSPDADMIIMSMILPFNIYILRHEQSDSRDDIIDIQKIREIFNPVDDIAYIFSVFGDDFIPKIEWVNVQHHLEKILNEYKKLNIRIIEKNKVNLENLRLFFESIKKLQYNFQLSKNPFDDNIKTVNYKSFQYYNELNNIEKLLKEYQPKYEIIEKDIDNQLIVVDYYKAMLWKYNYYFLDDESNNNYYYNYDKAPKIDDLINFYDFNFINLNEYKTTKLLPIDQLCFISPINISKYVEKQTLNKEIASKLFKLMKINIPDIKIKNDKINIDEIFSCDNARYLNKCNLKFDIIKFENFKKLL</sequence>
<dbReference type="PANTHER" id="PTHR12341:SF7">
    <property type="entry name" value="5'-3' EXORIBONUCLEASE 1"/>
    <property type="match status" value="1"/>
</dbReference>
<dbReference type="InterPro" id="IPR027073">
    <property type="entry name" value="5_3_exoribonuclease"/>
</dbReference>
<dbReference type="AlphaFoldDB" id="A0A6C0GZC5"/>
<organism evidence="3">
    <name type="scientific">viral metagenome</name>
    <dbReference type="NCBI Taxonomy" id="1070528"/>
    <lineage>
        <taxon>unclassified sequences</taxon>
        <taxon>metagenomes</taxon>
        <taxon>organismal metagenomes</taxon>
    </lineage>
</organism>
<dbReference type="GO" id="GO:0003723">
    <property type="term" value="F:RNA binding"/>
    <property type="evidence" value="ECO:0007669"/>
    <property type="project" value="TreeGrafter"/>
</dbReference>
<evidence type="ECO:0000313" key="3">
    <source>
        <dbReference type="EMBL" id="QHT73661.1"/>
    </source>
</evidence>
<name>A0A6C0GZC5_9ZZZZ</name>
<dbReference type="InterPro" id="IPR004859">
    <property type="entry name" value="Xrn1_N"/>
</dbReference>
<dbReference type="GO" id="GO:0005634">
    <property type="term" value="C:nucleus"/>
    <property type="evidence" value="ECO:0007669"/>
    <property type="project" value="TreeGrafter"/>
</dbReference>
<comment type="similarity">
    <text evidence="1">Belongs to the 5'-3' exonuclease family.</text>
</comment>
<dbReference type="PANTHER" id="PTHR12341">
    <property type="entry name" value="5'-&gt;3' EXORIBONUCLEASE"/>
    <property type="match status" value="1"/>
</dbReference>
<accession>A0A6C0GZC5</accession>
<dbReference type="GO" id="GO:0000956">
    <property type="term" value="P:nuclear-transcribed mRNA catabolic process"/>
    <property type="evidence" value="ECO:0007669"/>
    <property type="project" value="TreeGrafter"/>
</dbReference>
<reference evidence="3" key="1">
    <citation type="journal article" date="2020" name="Nature">
        <title>Giant virus diversity and host interactions through global metagenomics.</title>
        <authorList>
            <person name="Schulz F."/>
            <person name="Roux S."/>
            <person name="Paez-Espino D."/>
            <person name="Jungbluth S."/>
            <person name="Walsh D.A."/>
            <person name="Denef V.J."/>
            <person name="McMahon K.D."/>
            <person name="Konstantinidis K.T."/>
            <person name="Eloe-Fadrosh E.A."/>
            <person name="Kyrpides N.C."/>
            <person name="Woyke T."/>
        </authorList>
    </citation>
    <scope>NUCLEOTIDE SEQUENCE</scope>
    <source>
        <strain evidence="3">GVMAG-M-3300023179-4</strain>
    </source>
</reference>
<dbReference type="GO" id="GO:0004534">
    <property type="term" value="F:5'-3' RNA exonuclease activity"/>
    <property type="evidence" value="ECO:0007669"/>
    <property type="project" value="TreeGrafter"/>
</dbReference>
<evidence type="ECO:0000259" key="2">
    <source>
        <dbReference type="Pfam" id="PF03159"/>
    </source>
</evidence>
<dbReference type="EMBL" id="MN739831">
    <property type="protein sequence ID" value="QHT73661.1"/>
    <property type="molecule type" value="Genomic_DNA"/>
</dbReference>
<protein>
    <recommendedName>
        <fullName evidence="2">Xrn1 N-terminal domain-containing protein</fullName>
    </recommendedName>
</protein>
<dbReference type="Pfam" id="PF03159">
    <property type="entry name" value="XRN_N"/>
    <property type="match status" value="1"/>
</dbReference>
<evidence type="ECO:0000256" key="1">
    <source>
        <dbReference type="ARBA" id="ARBA00038299"/>
    </source>
</evidence>
<dbReference type="Gene3D" id="3.40.50.12390">
    <property type="match status" value="1"/>
</dbReference>
<proteinExistence type="inferred from homology"/>
<feature type="domain" description="Xrn1 N-terminal" evidence="2">
    <location>
        <begin position="95"/>
        <end position="273"/>
    </location>
</feature>